<name>A0A5Q2RRS2_9ACTN</name>
<keyword evidence="4" id="KW-1185">Reference proteome</keyword>
<sequence length="422" mass="45532">MAVRARARLVGAACLATLGLVVAVASSRPEPVALAAPFLVTLLVGLAVDRAPGGEVMVRIGTTRAVAGDEIDVEARVVAAGSVGSAEVRLVVPDGTTLVEGHPAVEDVVVDGRCEFRWRLRADRWGGIGPLTVDAALSDRLGLRVARVAGASAPLRVLPDEASLRRIAAPRALRTIPGGHGSRQRGEGIEPADVRPFVPGDRARNVNWRVTARRGDLWVDERHPDRSGEVVLFVDSFAAATSDRDDTLRRTVELARALAGRHLAANDRVGLVDLGGVLRWVRPAGGTVQLYRLAEALADTEVWRSEVDKPLEVMPARALPQRALVVVLSPLLDVRSTATVRRMRARGLDLAVVEVVPDLELPAGADSRARVAHRLWRMERDAVREEIRRAGVALVPWEVGTGVEQAVDELVRHREAVARWAR</sequence>
<gene>
    <name evidence="3" type="ORF">GH723_18050</name>
</gene>
<organism evidence="3 4">
    <name type="scientific">Actinomarinicola tropica</name>
    <dbReference type="NCBI Taxonomy" id="2789776"/>
    <lineage>
        <taxon>Bacteria</taxon>
        <taxon>Bacillati</taxon>
        <taxon>Actinomycetota</taxon>
        <taxon>Acidimicrobiia</taxon>
        <taxon>Acidimicrobiales</taxon>
        <taxon>Iamiaceae</taxon>
        <taxon>Actinomarinicola</taxon>
    </lineage>
</organism>
<evidence type="ECO:0000259" key="2">
    <source>
        <dbReference type="Pfam" id="PF01882"/>
    </source>
</evidence>
<evidence type="ECO:0000313" key="4">
    <source>
        <dbReference type="Proteomes" id="UP000334019"/>
    </source>
</evidence>
<evidence type="ECO:0000313" key="3">
    <source>
        <dbReference type="EMBL" id="QGG96847.1"/>
    </source>
</evidence>
<dbReference type="AlphaFoldDB" id="A0A5Q2RRS2"/>
<dbReference type="PANTHER" id="PTHR33608:SF14">
    <property type="entry name" value="POSSIBLE CONSERVED SECRETED PROTEIN"/>
    <property type="match status" value="1"/>
</dbReference>
<dbReference type="EMBL" id="CP045851">
    <property type="protein sequence ID" value="QGG96847.1"/>
    <property type="molecule type" value="Genomic_DNA"/>
</dbReference>
<evidence type="ECO:0000256" key="1">
    <source>
        <dbReference type="SAM" id="MobiDB-lite"/>
    </source>
</evidence>
<accession>A0A5Q2RRS2</accession>
<dbReference type="KEGG" id="atq:GH723_18050"/>
<proteinExistence type="predicted"/>
<dbReference type="RefSeq" id="WP_153760949.1">
    <property type="nucleotide sequence ID" value="NZ_CP045851.1"/>
</dbReference>
<dbReference type="InterPro" id="IPR002881">
    <property type="entry name" value="DUF58"/>
</dbReference>
<protein>
    <submittedName>
        <fullName evidence="3">DUF58 domain-containing protein</fullName>
    </submittedName>
</protein>
<dbReference type="Proteomes" id="UP000334019">
    <property type="component" value="Chromosome"/>
</dbReference>
<feature type="domain" description="DUF58" evidence="2">
    <location>
        <begin position="193"/>
        <end position="365"/>
    </location>
</feature>
<reference evidence="3 4" key="1">
    <citation type="submission" date="2019-11" db="EMBL/GenBank/DDBJ databases">
        <authorList>
            <person name="He Y."/>
        </authorList>
    </citation>
    <scope>NUCLEOTIDE SEQUENCE [LARGE SCALE GENOMIC DNA]</scope>
    <source>
        <strain evidence="3 4">SCSIO 58843</strain>
    </source>
</reference>
<dbReference type="Pfam" id="PF01882">
    <property type="entry name" value="DUF58"/>
    <property type="match status" value="1"/>
</dbReference>
<feature type="region of interest" description="Disordered" evidence="1">
    <location>
        <begin position="175"/>
        <end position="196"/>
    </location>
</feature>
<dbReference type="PANTHER" id="PTHR33608">
    <property type="entry name" value="BLL2464 PROTEIN"/>
    <property type="match status" value="1"/>
</dbReference>